<gene>
    <name evidence="2" type="ORF">QC761_0031020</name>
</gene>
<evidence type="ECO:0000313" key="3">
    <source>
        <dbReference type="Proteomes" id="UP001322138"/>
    </source>
</evidence>
<dbReference type="RefSeq" id="XP_062734266.1">
    <property type="nucleotide sequence ID" value="XM_062872259.1"/>
</dbReference>
<evidence type="ECO:0000313" key="2">
    <source>
        <dbReference type="EMBL" id="KAK4645290.1"/>
    </source>
</evidence>
<comment type="caution">
    <text evidence="2">The sequence shown here is derived from an EMBL/GenBank/DDBJ whole genome shotgun (WGS) entry which is preliminary data.</text>
</comment>
<organism evidence="2 3">
    <name type="scientific">Podospora bellae-mahoneyi</name>
    <dbReference type="NCBI Taxonomy" id="2093777"/>
    <lineage>
        <taxon>Eukaryota</taxon>
        <taxon>Fungi</taxon>
        <taxon>Dikarya</taxon>
        <taxon>Ascomycota</taxon>
        <taxon>Pezizomycotina</taxon>
        <taxon>Sordariomycetes</taxon>
        <taxon>Sordariomycetidae</taxon>
        <taxon>Sordariales</taxon>
        <taxon>Podosporaceae</taxon>
        <taxon>Podospora</taxon>
    </lineage>
</organism>
<protein>
    <submittedName>
        <fullName evidence="2">Uncharacterized protein</fullName>
    </submittedName>
</protein>
<dbReference type="GeneID" id="87891383"/>
<dbReference type="EMBL" id="JAFFGZ010000004">
    <property type="protein sequence ID" value="KAK4645290.1"/>
    <property type="molecule type" value="Genomic_DNA"/>
</dbReference>
<evidence type="ECO:0000256" key="1">
    <source>
        <dbReference type="SAM" id="MobiDB-lite"/>
    </source>
</evidence>
<feature type="region of interest" description="Disordered" evidence="1">
    <location>
        <begin position="20"/>
        <end position="61"/>
    </location>
</feature>
<feature type="compositionally biased region" description="Polar residues" evidence="1">
    <location>
        <begin position="24"/>
        <end position="49"/>
    </location>
</feature>
<sequence length="61" mass="6848">MCLGPADPCSLFLRRLSLARPAPAQQQPRSTTNLLRAPPSRTQTRQTRPATWDCAKERDLT</sequence>
<keyword evidence="3" id="KW-1185">Reference proteome</keyword>
<reference evidence="2 3" key="1">
    <citation type="journal article" date="2023" name="bioRxiv">
        <title>High-quality genome assemblies of four members of thePodospora anserinaspecies complex.</title>
        <authorList>
            <person name="Ament-Velasquez S.L."/>
            <person name="Vogan A.A."/>
            <person name="Wallerman O."/>
            <person name="Hartmann F."/>
            <person name="Gautier V."/>
            <person name="Silar P."/>
            <person name="Giraud T."/>
            <person name="Johannesson H."/>
        </authorList>
    </citation>
    <scope>NUCLEOTIDE SEQUENCE [LARGE SCALE GENOMIC DNA]</scope>
    <source>
        <strain evidence="2 3">CBS 112042</strain>
    </source>
</reference>
<accession>A0ABR0FQP4</accession>
<name>A0ABR0FQP4_9PEZI</name>
<dbReference type="Proteomes" id="UP001322138">
    <property type="component" value="Unassembled WGS sequence"/>
</dbReference>
<proteinExistence type="predicted"/>